<evidence type="ECO:0000313" key="2">
    <source>
        <dbReference type="EMBL" id="KAF8702636.1"/>
    </source>
</evidence>
<evidence type="ECO:0000313" key="3">
    <source>
        <dbReference type="Proteomes" id="UP000602905"/>
    </source>
</evidence>
<evidence type="ECO:0000256" key="1">
    <source>
        <dbReference type="SAM" id="MobiDB-lite"/>
    </source>
</evidence>
<sequence>MRAHKTIPQDMLDNEENPAISCIQDSNNDFNNKQVPVPKPSLSKPKASNKLPKETPPAEDHKHAFGNSMEPAPISKTTAPKQKAKLIKEPNRPQKKARNQSVEETSNIDEPTSALKPSKGKANEALVSIATKMNNMQTEDKETPASLTIVPSDNKAIDEDNAESLENTQEYPSTVQLSTPAGPDAMGQDPLPANSGNGLNNEETYSDPSPTCKKALSVSHSPVEVEAKAEVQVEVEEPTANKSRIHKLPPANNQVNNKQKTNGKNANKPSPAERLGLVLQLPAPTSTSSKSSNASPASKKNGKGCQAKQEPIDNVNGVFE</sequence>
<gene>
    <name evidence="2" type="ORF">RHS03_06343</name>
</gene>
<feature type="compositionally biased region" description="Polar residues" evidence="1">
    <location>
        <begin position="251"/>
        <end position="268"/>
    </location>
</feature>
<feature type="compositionally biased region" description="Polar residues" evidence="1">
    <location>
        <begin position="99"/>
        <end position="110"/>
    </location>
</feature>
<organism evidence="2 3">
    <name type="scientific">Rhizoctonia solani</name>
    <dbReference type="NCBI Taxonomy" id="456999"/>
    <lineage>
        <taxon>Eukaryota</taxon>
        <taxon>Fungi</taxon>
        <taxon>Dikarya</taxon>
        <taxon>Basidiomycota</taxon>
        <taxon>Agaricomycotina</taxon>
        <taxon>Agaricomycetes</taxon>
        <taxon>Cantharellales</taxon>
        <taxon>Ceratobasidiaceae</taxon>
        <taxon>Rhizoctonia</taxon>
    </lineage>
</organism>
<proteinExistence type="predicted"/>
<dbReference type="Proteomes" id="UP000602905">
    <property type="component" value="Unassembled WGS sequence"/>
</dbReference>
<reference evidence="2" key="1">
    <citation type="submission" date="2020-09" db="EMBL/GenBank/DDBJ databases">
        <title>Comparative genome analyses of four rice-infecting Rhizoctonia solani isolates reveal extensive enrichment of homogalacturonan modification genes.</title>
        <authorList>
            <person name="Lee D.-Y."/>
            <person name="Jeon J."/>
            <person name="Kim K.-T."/>
            <person name="Cheong K."/>
            <person name="Song H."/>
            <person name="Choi G."/>
            <person name="Ko J."/>
            <person name="Opiyo S.O."/>
            <person name="Zuo S."/>
            <person name="Madhav S."/>
            <person name="Lee Y.-H."/>
            <person name="Wang G.-L."/>
        </authorList>
    </citation>
    <scope>NUCLEOTIDE SEQUENCE</scope>
    <source>
        <strain evidence="2">AG1-IA WGL</strain>
    </source>
</reference>
<feature type="compositionally biased region" description="Polar residues" evidence="1">
    <location>
        <begin position="164"/>
        <end position="179"/>
    </location>
</feature>
<feature type="compositionally biased region" description="Polar residues" evidence="1">
    <location>
        <begin position="23"/>
        <end position="34"/>
    </location>
</feature>
<dbReference type="EMBL" id="JACYCD010000109">
    <property type="protein sequence ID" value="KAF8702636.1"/>
    <property type="molecule type" value="Genomic_DNA"/>
</dbReference>
<accession>A0A8H7LVK2</accession>
<comment type="caution">
    <text evidence="2">The sequence shown here is derived from an EMBL/GenBank/DDBJ whole genome shotgun (WGS) entry which is preliminary data.</text>
</comment>
<feature type="non-terminal residue" evidence="2">
    <location>
        <position position="1"/>
    </location>
</feature>
<protein>
    <submittedName>
        <fullName evidence="2">Uncharacterized protein</fullName>
    </submittedName>
</protein>
<feature type="compositionally biased region" description="Basic and acidic residues" evidence="1">
    <location>
        <begin position="51"/>
        <end position="63"/>
    </location>
</feature>
<feature type="compositionally biased region" description="Polar residues" evidence="1">
    <location>
        <begin position="194"/>
        <end position="209"/>
    </location>
</feature>
<name>A0A8H7LVK2_9AGAM</name>
<dbReference type="AlphaFoldDB" id="A0A8H7LVK2"/>
<feature type="compositionally biased region" description="Low complexity" evidence="1">
    <location>
        <begin position="40"/>
        <end position="50"/>
    </location>
</feature>
<feature type="region of interest" description="Disordered" evidence="1">
    <location>
        <begin position="1"/>
        <end position="320"/>
    </location>
</feature>
<feature type="compositionally biased region" description="Low complexity" evidence="1">
    <location>
        <begin position="282"/>
        <end position="299"/>
    </location>
</feature>